<dbReference type="EMBL" id="CP113089">
    <property type="protein sequence ID" value="WAB82560.1"/>
    <property type="molecule type" value="Genomic_DNA"/>
</dbReference>
<protein>
    <recommendedName>
        <fullName evidence="4">Electron transfer flavoprotein subunit beta</fullName>
    </recommendedName>
</protein>
<keyword evidence="5" id="KW-0813">Transport</keyword>
<dbReference type="InterPro" id="IPR014730">
    <property type="entry name" value="ETF_a/b_N"/>
</dbReference>
<dbReference type="Proteomes" id="UP001164706">
    <property type="component" value="Chromosome"/>
</dbReference>
<evidence type="ECO:0000256" key="2">
    <source>
        <dbReference type="ARBA" id="ARBA00007557"/>
    </source>
</evidence>
<comment type="subunit">
    <text evidence="3">Heterodimer of an alpha and a beta subunit.</text>
</comment>
<keyword evidence="6" id="KW-0249">Electron transport</keyword>
<dbReference type="GO" id="GO:0005829">
    <property type="term" value="C:cytosol"/>
    <property type="evidence" value="ECO:0007669"/>
    <property type="project" value="TreeGrafter"/>
</dbReference>
<evidence type="ECO:0000313" key="9">
    <source>
        <dbReference type="EMBL" id="WAB82560.1"/>
    </source>
</evidence>
<evidence type="ECO:0000256" key="6">
    <source>
        <dbReference type="ARBA" id="ARBA00022982"/>
    </source>
</evidence>
<accession>A0A9E8MMT3</accession>
<evidence type="ECO:0000256" key="3">
    <source>
        <dbReference type="ARBA" id="ARBA00011355"/>
    </source>
</evidence>
<dbReference type="KEGG" id="mdb:OVN18_06055"/>
<proteinExistence type="inferred from homology"/>
<dbReference type="Gene3D" id="3.40.50.620">
    <property type="entry name" value="HUPs"/>
    <property type="match status" value="1"/>
</dbReference>
<sequence length="255" mass="26625">MKIIVLIKQVPDTWSDRRIDTATGLIDRAASDRVIDEISERALEVALARKDGDKATEVVVMTMGPPEAKDALRKALAMGADSAVHISDEGLTGADALLTSSVIAAAARDTGFDLLLTGNESTDGRGGILPAMLAEHLGLPVLSFLDHLDIDAGTVRGRRSGDAGTLELSAALPAVISITEQLPDARFASFKGIMTAKKKPVVAYGLVDLETSAMDARSTVLAAEQGPPRTAGTVVVDDGRAVAELVDYLAAARLV</sequence>
<dbReference type="PANTHER" id="PTHR21294:SF8">
    <property type="entry name" value="ELECTRON TRANSFER FLAVOPROTEIN SUBUNIT BETA"/>
    <property type="match status" value="1"/>
</dbReference>
<dbReference type="CDD" id="cd01714">
    <property type="entry name" value="ETF_beta"/>
    <property type="match status" value="1"/>
</dbReference>
<organism evidence="9 10">
    <name type="scientific">Microcella daejeonensis</name>
    <dbReference type="NCBI Taxonomy" id="2994971"/>
    <lineage>
        <taxon>Bacteria</taxon>
        <taxon>Bacillati</taxon>
        <taxon>Actinomycetota</taxon>
        <taxon>Actinomycetes</taxon>
        <taxon>Micrococcales</taxon>
        <taxon>Microbacteriaceae</taxon>
        <taxon>Microcella</taxon>
    </lineage>
</organism>
<evidence type="ECO:0000259" key="8">
    <source>
        <dbReference type="SMART" id="SM00893"/>
    </source>
</evidence>
<dbReference type="PANTHER" id="PTHR21294">
    <property type="entry name" value="ELECTRON TRANSFER FLAVOPROTEIN BETA-SUBUNIT"/>
    <property type="match status" value="1"/>
</dbReference>
<comment type="function">
    <text evidence="7">The electron transfer flavoprotein serves as a specific electron acceptor for other dehydrogenases. It transfers the electrons to the main respiratory chain via ETF-ubiquinone oxidoreductase (ETF dehydrogenase).</text>
</comment>
<evidence type="ECO:0000313" key="10">
    <source>
        <dbReference type="Proteomes" id="UP001164706"/>
    </source>
</evidence>
<feature type="domain" description="Electron transfer flavoprotein alpha/beta-subunit N-terminal" evidence="8">
    <location>
        <begin position="23"/>
        <end position="213"/>
    </location>
</feature>
<name>A0A9E8MMT3_9MICO</name>
<dbReference type="Pfam" id="PF01012">
    <property type="entry name" value="ETF"/>
    <property type="match status" value="1"/>
</dbReference>
<evidence type="ECO:0000256" key="7">
    <source>
        <dbReference type="ARBA" id="ARBA00025649"/>
    </source>
</evidence>
<dbReference type="InterPro" id="IPR012255">
    <property type="entry name" value="ETF_b"/>
</dbReference>
<gene>
    <name evidence="9" type="ORF">OVN18_06055</name>
</gene>
<evidence type="ECO:0000256" key="4">
    <source>
        <dbReference type="ARBA" id="ARBA00016797"/>
    </source>
</evidence>
<keyword evidence="10" id="KW-1185">Reference proteome</keyword>
<dbReference type="GO" id="GO:0009055">
    <property type="term" value="F:electron transfer activity"/>
    <property type="evidence" value="ECO:0007669"/>
    <property type="project" value="InterPro"/>
</dbReference>
<comment type="cofactor">
    <cofactor evidence="1">
        <name>FAD</name>
        <dbReference type="ChEBI" id="CHEBI:57692"/>
    </cofactor>
</comment>
<dbReference type="InterPro" id="IPR014729">
    <property type="entry name" value="Rossmann-like_a/b/a_fold"/>
</dbReference>
<dbReference type="RefSeq" id="WP_267782695.1">
    <property type="nucleotide sequence ID" value="NZ_CP113089.1"/>
</dbReference>
<dbReference type="SUPFAM" id="SSF52402">
    <property type="entry name" value="Adenine nucleotide alpha hydrolases-like"/>
    <property type="match status" value="1"/>
</dbReference>
<comment type="similarity">
    <text evidence="2">Belongs to the ETF beta-subunit/FixA family.</text>
</comment>
<dbReference type="InterPro" id="IPR033948">
    <property type="entry name" value="ETF_beta_N"/>
</dbReference>
<evidence type="ECO:0000256" key="1">
    <source>
        <dbReference type="ARBA" id="ARBA00001974"/>
    </source>
</evidence>
<evidence type="ECO:0000256" key="5">
    <source>
        <dbReference type="ARBA" id="ARBA00022448"/>
    </source>
</evidence>
<reference evidence="9" key="1">
    <citation type="submission" date="2022-11" db="EMBL/GenBank/DDBJ databases">
        <title>Description of Microcella daejonensis nov. sp, isolated from riverside soil.</title>
        <authorList>
            <person name="Molina K.M."/>
            <person name="Kim S.B."/>
        </authorList>
    </citation>
    <scope>NUCLEOTIDE SEQUENCE</scope>
    <source>
        <strain evidence="9">MMS21-STM12</strain>
    </source>
</reference>
<dbReference type="AlphaFoldDB" id="A0A9E8MMT3"/>
<dbReference type="SMART" id="SM00893">
    <property type="entry name" value="ETF"/>
    <property type="match status" value="1"/>
</dbReference>
<dbReference type="PIRSF" id="PIRSF000090">
    <property type="entry name" value="Beta-ETF"/>
    <property type="match status" value="1"/>
</dbReference>